<proteinExistence type="predicted"/>
<reference evidence="2" key="1">
    <citation type="submission" date="2017-01" db="EMBL/GenBank/DDBJ databases">
        <authorList>
            <person name="Varghese N."/>
            <person name="Submissions S."/>
        </authorList>
    </citation>
    <scope>NUCLEOTIDE SEQUENCE [LARGE SCALE GENOMIC DNA]</scope>
    <source>
        <strain evidence="2">DSM 18714</strain>
    </source>
</reference>
<dbReference type="STRING" id="407234.SAMN05421795_108139"/>
<dbReference type="NCBIfam" id="TIGR01537">
    <property type="entry name" value="portal_HK97"/>
    <property type="match status" value="1"/>
</dbReference>
<name>A0A1N7MNZ1_9RHOB</name>
<dbReference type="AlphaFoldDB" id="A0A1N7MNZ1"/>
<protein>
    <submittedName>
        <fullName evidence="1">Phage portal protein, HK97 family</fullName>
    </submittedName>
</protein>
<dbReference type="Pfam" id="PF04860">
    <property type="entry name" value="Phage_portal"/>
    <property type="match status" value="1"/>
</dbReference>
<sequence>MGFADLFRRRHVETRSAASNETLAALGAHWLGTPSGKYPAEQLAVTAACVGVISGQLAGLPVRLYRFEGDERHEAAGHPFARLVRRGPNPWQSWPDFVEWLAASALLHGNGLAEVVTDRAGRVVELRPIRWGLVRVELVNPGRVIYHVTGDDLSAPMGTTRRLLPSEVLHLRARTDDGVIGVSPLRRAFAAAESAVEIDAHARSLWKNADRPSGVLMHEKNLSEGAAKRLKESFMARFGGVNRGAPAVLEEGLKFEPFPTISPEDAEILAARRFSTEEIARAFGVPAPLVGILDHASFTNSETLLRHFAQSTLAHWARKLETELSRSILTDAERERHEIDVDLSGLLRGDHAARWAAHKIAIEAGVLTVDEVREVEGWSPRGEPAASAASEGMA</sequence>
<dbReference type="EMBL" id="FTOM01000008">
    <property type="protein sequence ID" value="SIS87718.1"/>
    <property type="molecule type" value="Genomic_DNA"/>
</dbReference>
<dbReference type="RefSeq" id="WP_076367228.1">
    <property type="nucleotide sequence ID" value="NZ_FTOM01000008.1"/>
</dbReference>
<dbReference type="OrthoDB" id="7592047at2"/>
<evidence type="ECO:0000313" key="2">
    <source>
        <dbReference type="Proteomes" id="UP000186098"/>
    </source>
</evidence>
<dbReference type="InterPro" id="IPR006427">
    <property type="entry name" value="Portal_HK97"/>
</dbReference>
<dbReference type="Proteomes" id="UP000186098">
    <property type="component" value="Unassembled WGS sequence"/>
</dbReference>
<dbReference type="InterPro" id="IPR006944">
    <property type="entry name" value="Phage/GTA_portal"/>
</dbReference>
<keyword evidence="2" id="KW-1185">Reference proteome</keyword>
<evidence type="ECO:0000313" key="1">
    <source>
        <dbReference type="EMBL" id="SIS87718.1"/>
    </source>
</evidence>
<organism evidence="1 2">
    <name type="scientific">Phaeovulum vinaykumarii</name>
    <dbReference type="NCBI Taxonomy" id="407234"/>
    <lineage>
        <taxon>Bacteria</taxon>
        <taxon>Pseudomonadati</taxon>
        <taxon>Pseudomonadota</taxon>
        <taxon>Alphaproteobacteria</taxon>
        <taxon>Rhodobacterales</taxon>
        <taxon>Paracoccaceae</taxon>
        <taxon>Phaeovulum</taxon>
    </lineage>
</organism>
<gene>
    <name evidence="1" type="ORF">SAMN05421795_108139</name>
</gene>
<accession>A0A1N7MNZ1</accession>